<dbReference type="GO" id="GO:0016301">
    <property type="term" value="F:kinase activity"/>
    <property type="evidence" value="ECO:0007669"/>
    <property type="project" value="UniProtKB-KW"/>
</dbReference>
<evidence type="ECO:0000313" key="4">
    <source>
        <dbReference type="Proteomes" id="UP000095255"/>
    </source>
</evidence>
<proteinExistence type="predicted"/>
<dbReference type="EMBL" id="MJAT01000035">
    <property type="protein sequence ID" value="OEH85026.1"/>
    <property type="molecule type" value="Genomic_DNA"/>
</dbReference>
<dbReference type="PANTHER" id="PTHR43228:SF1">
    <property type="entry name" value="TWO-COMPONENT RESPONSE REGULATOR ARR22"/>
    <property type="match status" value="1"/>
</dbReference>
<dbReference type="AlphaFoldDB" id="A0A1E5L4K7"/>
<evidence type="ECO:0000259" key="2">
    <source>
        <dbReference type="PROSITE" id="PS50110"/>
    </source>
</evidence>
<name>A0A1E5L4K7_9FIRM</name>
<dbReference type="SMART" id="SM00448">
    <property type="entry name" value="REC"/>
    <property type="match status" value="1"/>
</dbReference>
<gene>
    <name evidence="3" type="ORF">BHU72_06640</name>
</gene>
<evidence type="ECO:0000313" key="3">
    <source>
        <dbReference type="EMBL" id="OEH85026.1"/>
    </source>
</evidence>
<dbReference type="InterPro" id="IPR052048">
    <property type="entry name" value="ST_Response_Regulator"/>
</dbReference>
<dbReference type="OrthoDB" id="9790669at2"/>
<keyword evidence="1" id="KW-0597">Phosphoprotein</keyword>
<keyword evidence="3" id="KW-0808">Transferase</keyword>
<protein>
    <submittedName>
        <fullName evidence="3">Histidine kinase</fullName>
    </submittedName>
</protein>
<dbReference type="RefSeq" id="WP_069702761.1">
    <property type="nucleotide sequence ID" value="NZ_MJAT01000035.1"/>
</dbReference>
<accession>A0A1E5L4K7</accession>
<keyword evidence="4" id="KW-1185">Reference proteome</keyword>
<comment type="caution">
    <text evidence="3">The sequence shown here is derived from an EMBL/GenBank/DDBJ whole genome shotgun (WGS) entry which is preliminary data.</text>
</comment>
<dbReference type="Pfam" id="PF00072">
    <property type="entry name" value="Response_reg"/>
    <property type="match status" value="1"/>
</dbReference>
<dbReference type="Gene3D" id="3.40.50.2300">
    <property type="match status" value="1"/>
</dbReference>
<dbReference type="PROSITE" id="PS50110">
    <property type="entry name" value="RESPONSE_REGULATORY"/>
    <property type="match status" value="1"/>
</dbReference>
<dbReference type="CDD" id="cd17542">
    <property type="entry name" value="REC_CheY"/>
    <property type="match status" value="1"/>
</dbReference>
<dbReference type="SUPFAM" id="SSF52172">
    <property type="entry name" value="CheY-like"/>
    <property type="match status" value="1"/>
</dbReference>
<sequence>MARVLVVDDAAFMRMSIRTMLERNGYEVVGEAENGAVGVKKYQELQPDIVTMDITMPEMTGLEALIEIRKIDPQAKVVMVSAMGQQTMVKDAIINGAKSFIVKPFQEEHVVQTFQSILGK</sequence>
<reference evidence="3 4" key="1">
    <citation type="submission" date="2016-09" db="EMBL/GenBank/DDBJ databases">
        <title>Desulfuribacillus arsenicus sp. nov., an obligately anaerobic, dissimilatory arsenic- and antimonate-reducing bacterium isolated from anoxic sediments.</title>
        <authorList>
            <person name="Abin C.A."/>
            <person name="Hollibaugh J.T."/>
        </authorList>
    </citation>
    <scope>NUCLEOTIDE SEQUENCE [LARGE SCALE GENOMIC DNA]</scope>
    <source>
        <strain evidence="3 4">MLFW-2</strain>
    </source>
</reference>
<dbReference type="PANTHER" id="PTHR43228">
    <property type="entry name" value="TWO-COMPONENT RESPONSE REGULATOR"/>
    <property type="match status" value="1"/>
</dbReference>
<dbReference type="InterPro" id="IPR001789">
    <property type="entry name" value="Sig_transdc_resp-reg_receiver"/>
</dbReference>
<feature type="domain" description="Response regulatory" evidence="2">
    <location>
        <begin position="3"/>
        <end position="118"/>
    </location>
</feature>
<evidence type="ECO:0000256" key="1">
    <source>
        <dbReference type="PROSITE-ProRule" id="PRU00169"/>
    </source>
</evidence>
<feature type="modified residue" description="4-aspartylphosphate" evidence="1">
    <location>
        <position position="53"/>
    </location>
</feature>
<keyword evidence="3" id="KW-0418">Kinase</keyword>
<dbReference type="STRING" id="1390249.BHU72_06640"/>
<dbReference type="GO" id="GO:0000160">
    <property type="term" value="P:phosphorelay signal transduction system"/>
    <property type="evidence" value="ECO:0007669"/>
    <property type="project" value="InterPro"/>
</dbReference>
<dbReference type="InterPro" id="IPR011006">
    <property type="entry name" value="CheY-like_superfamily"/>
</dbReference>
<dbReference type="Proteomes" id="UP000095255">
    <property type="component" value="Unassembled WGS sequence"/>
</dbReference>
<organism evidence="3 4">
    <name type="scientific">Desulfuribacillus stibiiarsenatis</name>
    <dbReference type="NCBI Taxonomy" id="1390249"/>
    <lineage>
        <taxon>Bacteria</taxon>
        <taxon>Bacillati</taxon>
        <taxon>Bacillota</taxon>
        <taxon>Desulfuribacillia</taxon>
        <taxon>Desulfuribacillales</taxon>
        <taxon>Desulfuribacillaceae</taxon>
        <taxon>Desulfuribacillus</taxon>
    </lineage>
</organism>